<dbReference type="Gene3D" id="1.20.120.160">
    <property type="entry name" value="HPT domain"/>
    <property type="match status" value="1"/>
</dbReference>
<accession>A0A4Z0BQU2</accession>
<feature type="domain" description="HPt" evidence="2">
    <location>
        <begin position="26"/>
        <end position="99"/>
    </location>
</feature>
<evidence type="ECO:0000313" key="3">
    <source>
        <dbReference type="EMBL" id="TFZ01667.1"/>
    </source>
</evidence>
<dbReference type="EMBL" id="SMLL01000003">
    <property type="protein sequence ID" value="TFZ01667.1"/>
    <property type="molecule type" value="Genomic_DNA"/>
</dbReference>
<evidence type="ECO:0000256" key="1">
    <source>
        <dbReference type="ARBA" id="ARBA00023012"/>
    </source>
</evidence>
<dbReference type="InterPro" id="IPR036641">
    <property type="entry name" value="HPT_dom_sf"/>
</dbReference>
<dbReference type="Pfam" id="PF01627">
    <property type="entry name" value="Hpt"/>
    <property type="match status" value="1"/>
</dbReference>
<dbReference type="RefSeq" id="WP_135284966.1">
    <property type="nucleotide sequence ID" value="NZ_SMLL01000003.1"/>
</dbReference>
<dbReference type="InterPro" id="IPR008207">
    <property type="entry name" value="Sig_transdc_His_kin_Hpt_dom"/>
</dbReference>
<protein>
    <submittedName>
        <fullName evidence="3">Hpt domain-containing protein</fullName>
    </submittedName>
</protein>
<reference evidence="3 4" key="1">
    <citation type="submission" date="2019-03" db="EMBL/GenBank/DDBJ databases">
        <title>Ramlibacter rhizophilus CCTCC AB2015357, whole genome shotgun sequence.</title>
        <authorList>
            <person name="Zhang X."/>
            <person name="Feng G."/>
            <person name="Zhu H."/>
        </authorList>
    </citation>
    <scope>NUCLEOTIDE SEQUENCE [LARGE SCALE GENOMIC DNA]</scope>
    <source>
        <strain evidence="3 4">CCTCC AB2015357</strain>
    </source>
</reference>
<keyword evidence="1" id="KW-0902">Two-component regulatory system</keyword>
<evidence type="ECO:0000259" key="2">
    <source>
        <dbReference type="Pfam" id="PF01627"/>
    </source>
</evidence>
<comment type="caution">
    <text evidence="3">The sequence shown here is derived from an EMBL/GenBank/DDBJ whole genome shotgun (WGS) entry which is preliminary data.</text>
</comment>
<dbReference type="AlphaFoldDB" id="A0A4Z0BQU2"/>
<dbReference type="GO" id="GO:0000160">
    <property type="term" value="P:phosphorelay signal transduction system"/>
    <property type="evidence" value="ECO:0007669"/>
    <property type="project" value="UniProtKB-KW"/>
</dbReference>
<gene>
    <name evidence="3" type="ORF">EZ242_09880</name>
</gene>
<organism evidence="3 4">
    <name type="scientific">Ramlibacter rhizophilus</name>
    <dbReference type="NCBI Taxonomy" id="1781167"/>
    <lineage>
        <taxon>Bacteria</taxon>
        <taxon>Pseudomonadati</taxon>
        <taxon>Pseudomonadota</taxon>
        <taxon>Betaproteobacteria</taxon>
        <taxon>Burkholderiales</taxon>
        <taxon>Comamonadaceae</taxon>
        <taxon>Ramlibacter</taxon>
    </lineage>
</organism>
<dbReference type="GO" id="GO:0004672">
    <property type="term" value="F:protein kinase activity"/>
    <property type="evidence" value="ECO:0007669"/>
    <property type="project" value="UniProtKB-ARBA"/>
</dbReference>
<keyword evidence="4" id="KW-1185">Reference proteome</keyword>
<dbReference type="Proteomes" id="UP000297564">
    <property type="component" value="Unassembled WGS sequence"/>
</dbReference>
<proteinExistence type="predicted"/>
<dbReference type="SUPFAM" id="SSF47226">
    <property type="entry name" value="Histidine-containing phosphotransfer domain, HPT domain"/>
    <property type="match status" value="1"/>
</dbReference>
<dbReference type="OrthoDB" id="9958177at2"/>
<sequence>MPPNTAGLQAMRDLLALLPAATRSSMVAMYRESLDQQLQLVADGLAGRAGAEVLRGALHKLAGAAGMMQDQPLSAAARELDDAMQAGAARRVPGLHAQLLARSDTTREVLLQVEAAG</sequence>
<evidence type="ECO:0000313" key="4">
    <source>
        <dbReference type="Proteomes" id="UP000297564"/>
    </source>
</evidence>
<name>A0A4Z0BQU2_9BURK</name>